<comment type="caution">
    <text evidence="3">The sequence shown here is derived from an EMBL/GenBank/DDBJ whole genome shotgun (WGS) entry which is preliminary data.</text>
</comment>
<sequence>MPGTAPALGRITSAEIASQPGSWIRAQAQSRSGPGGLPEAGEKVLVLGCGTSYYVAAAYAWLREQRGHGPTDAVIASELPEVLRPYDRVVAISRSGTTTEVHRALRRLGDDTPITAVLGALDTPIASLATDIVDLSYADERSVVQTRFPTTLLALLRAQLGARAQAELVDSGERAVNAEVTETLPRQLVVLASGWAAALAQEAALKCRESAGMWAEAYATGEYRHGPISVAGPDTLVWAMTPLSAVEITAIEATGARVHHGGTEPLAELVLLQRHAVAWAASVGRDADLPVHLTRSVVAL</sequence>
<dbReference type="PANTHER" id="PTHR10937">
    <property type="entry name" value="GLUCOSAMINE--FRUCTOSE-6-PHOSPHATE AMINOTRANSFERASE, ISOMERIZING"/>
    <property type="match status" value="1"/>
</dbReference>
<dbReference type="RefSeq" id="WP_378195502.1">
    <property type="nucleotide sequence ID" value="NZ_JBHLZP010000017.1"/>
</dbReference>
<dbReference type="CDD" id="cd05008">
    <property type="entry name" value="SIS_GlmS_GlmD_1"/>
    <property type="match status" value="1"/>
</dbReference>
<gene>
    <name evidence="3" type="ORF">ACFFNX_04435</name>
</gene>
<feature type="domain" description="SIS" evidence="2">
    <location>
        <begin position="34"/>
        <end position="170"/>
    </location>
</feature>
<evidence type="ECO:0000313" key="4">
    <source>
        <dbReference type="Proteomes" id="UP001589627"/>
    </source>
</evidence>
<evidence type="ECO:0000256" key="1">
    <source>
        <dbReference type="ARBA" id="ARBA00022737"/>
    </source>
</evidence>
<dbReference type="InterPro" id="IPR035466">
    <property type="entry name" value="GlmS/AgaS_SIS"/>
</dbReference>
<dbReference type="SUPFAM" id="SSF53697">
    <property type="entry name" value="SIS domain"/>
    <property type="match status" value="1"/>
</dbReference>
<reference evidence="3 4" key="1">
    <citation type="submission" date="2024-09" db="EMBL/GenBank/DDBJ databases">
        <authorList>
            <person name="Sun Q."/>
            <person name="Mori K."/>
        </authorList>
    </citation>
    <scope>NUCLEOTIDE SEQUENCE [LARGE SCALE GENOMIC DNA]</scope>
    <source>
        <strain evidence="3 4">TBRC 0563</strain>
    </source>
</reference>
<accession>A0ABV5Y8T0</accession>
<dbReference type="Pfam" id="PF01380">
    <property type="entry name" value="SIS"/>
    <property type="match status" value="1"/>
</dbReference>
<organism evidence="3 4">
    <name type="scientific">Actinoallomurus acaciae</name>
    <dbReference type="NCBI Taxonomy" id="502577"/>
    <lineage>
        <taxon>Bacteria</taxon>
        <taxon>Bacillati</taxon>
        <taxon>Actinomycetota</taxon>
        <taxon>Actinomycetes</taxon>
        <taxon>Streptosporangiales</taxon>
        <taxon>Thermomonosporaceae</taxon>
        <taxon>Actinoallomurus</taxon>
    </lineage>
</organism>
<dbReference type="InterPro" id="IPR001347">
    <property type="entry name" value="SIS_dom"/>
</dbReference>
<dbReference type="PROSITE" id="PS51464">
    <property type="entry name" value="SIS"/>
    <property type="match status" value="1"/>
</dbReference>
<keyword evidence="1" id="KW-0677">Repeat</keyword>
<protein>
    <submittedName>
        <fullName evidence="3">SIS domain-containing protein</fullName>
        <ecNumber evidence="3">3.5.-.-</ecNumber>
    </submittedName>
</protein>
<evidence type="ECO:0000313" key="3">
    <source>
        <dbReference type="EMBL" id="MFB9831433.1"/>
    </source>
</evidence>
<keyword evidence="4" id="KW-1185">Reference proteome</keyword>
<dbReference type="EMBL" id="JBHLZP010000017">
    <property type="protein sequence ID" value="MFB9831433.1"/>
    <property type="molecule type" value="Genomic_DNA"/>
</dbReference>
<proteinExistence type="predicted"/>
<dbReference type="Proteomes" id="UP001589627">
    <property type="component" value="Unassembled WGS sequence"/>
</dbReference>
<evidence type="ECO:0000259" key="2">
    <source>
        <dbReference type="PROSITE" id="PS51464"/>
    </source>
</evidence>
<dbReference type="GO" id="GO:0016787">
    <property type="term" value="F:hydrolase activity"/>
    <property type="evidence" value="ECO:0007669"/>
    <property type="project" value="UniProtKB-KW"/>
</dbReference>
<dbReference type="EC" id="3.5.-.-" evidence="3"/>
<name>A0ABV5Y8T0_9ACTN</name>
<dbReference type="InterPro" id="IPR046348">
    <property type="entry name" value="SIS_dom_sf"/>
</dbReference>
<dbReference type="Gene3D" id="3.40.50.10490">
    <property type="entry name" value="Glucose-6-phosphate isomerase like protein, domain 1"/>
    <property type="match status" value="2"/>
</dbReference>
<keyword evidence="3" id="KW-0378">Hydrolase</keyword>